<evidence type="ECO:0000259" key="7">
    <source>
        <dbReference type="Pfam" id="PF02656"/>
    </source>
</evidence>
<dbReference type="InterPro" id="IPR003807">
    <property type="entry name" value="DUF202"/>
</dbReference>
<sequence length="113" mass="12271">MTPTEEHEPDYRFTLANERTFLAWIRTSLGLVAGGVALMQLAPNFSVRDVRLALSVLLVAAGGTLAALSVRRWQRTQQAMRRGAEMPTSRIPFAVGVASVAVAVLVIVVLVRI</sequence>
<evidence type="ECO:0000256" key="4">
    <source>
        <dbReference type="ARBA" id="ARBA00022989"/>
    </source>
</evidence>
<accession>A0ABY4QL71</accession>
<dbReference type="PANTHER" id="PTHR34187">
    <property type="entry name" value="FGR18P"/>
    <property type="match status" value="1"/>
</dbReference>
<name>A0ABY4QL71_9MYCO</name>
<reference evidence="8" key="1">
    <citation type="submission" date="2022-05" db="EMBL/GenBank/DDBJ databases">
        <title>A methanotrophic Mycobacterium dominates a cave microbial ecosystem.</title>
        <authorList>
            <person name="Van Spanning R.J.M."/>
            <person name="Guan Q."/>
            <person name="Melkonian C."/>
            <person name="Gallant J."/>
            <person name="Polerecky L."/>
            <person name="Flot J.-F."/>
            <person name="Brandt B.W."/>
            <person name="Braster M."/>
            <person name="Iturbe Espinoza P."/>
            <person name="Aerts J."/>
            <person name="Meima-Franke M."/>
            <person name="Piersma S.R."/>
            <person name="Bunduc C."/>
            <person name="Ummels R."/>
            <person name="Pain A."/>
            <person name="Fleming E.J."/>
            <person name="van der Wel N."/>
            <person name="Gherman V.D."/>
            <person name="Sarbu S.M."/>
            <person name="Bodelier P.L.E."/>
            <person name="Bitter W."/>
        </authorList>
    </citation>
    <scope>NUCLEOTIDE SEQUENCE</scope>
    <source>
        <strain evidence="8">Sulfur Cave</strain>
    </source>
</reference>
<protein>
    <submittedName>
        <fullName evidence="8">DUF202 domain-containing protein</fullName>
    </submittedName>
</protein>
<keyword evidence="4 6" id="KW-1133">Transmembrane helix</keyword>
<evidence type="ECO:0000256" key="6">
    <source>
        <dbReference type="SAM" id="Phobius"/>
    </source>
</evidence>
<keyword evidence="5 6" id="KW-0472">Membrane</keyword>
<keyword evidence="3 6" id="KW-0812">Transmembrane</keyword>
<dbReference type="EMBL" id="CP097320">
    <property type="protein sequence ID" value="UQX11336.1"/>
    <property type="molecule type" value="Genomic_DNA"/>
</dbReference>
<feature type="transmembrane region" description="Helical" evidence="6">
    <location>
        <begin position="91"/>
        <end position="111"/>
    </location>
</feature>
<dbReference type="Proteomes" id="UP001056610">
    <property type="component" value="Chromosome"/>
</dbReference>
<gene>
    <name evidence="8" type="ORF">M5I08_02020</name>
</gene>
<evidence type="ECO:0000313" key="8">
    <source>
        <dbReference type="EMBL" id="UQX11336.1"/>
    </source>
</evidence>
<organism evidence="8 9">
    <name type="scientific">Candidatus Mycobacterium methanotrophicum</name>
    <dbReference type="NCBI Taxonomy" id="2943498"/>
    <lineage>
        <taxon>Bacteria</taxon>
        <taxon>Bacillati</taxon>
        <taxon>Actinomycetota</taxon>
        <taxon>Actinomycetes</taxon>
        <taxon>Mycobacteriales</taxon>
        <taxon>Mycobacteriaceae</taxon>
        <taxon>Mycobacterium</taxon>
    </lineage>
</organism>
<keyword evidence="9" id="KW-1185">Reference proteome</keyword>
<evidence type="ECO:0000256" key="5">
    <source>
        <dbReference type="ARBA" id="ARBA00023136"/>
    </source>
</evidence>
<dbReference type="RefSeq" id="WP_219067579.1">
    <property type="nucleotide sequence ID" value="NZ_CAJUXY010000022.1"/>
</dbReference>
<feature type="transmembrane region" description="Helical" evidence="6">
    <location>
        <begin position="21"/>
        <end position="40"/>
    </location>
</feature>
<dbReference type="Pfam" id="PF02656">
    <property type="entry name" value="DUF202"/>
    <property type="match status" value="1"/>
</dbReference>
<evidence type="ECO:0000256" key="1">
    <source>
        <dbReference type="ARBA" id="ARBA00004651"/>
    </source>
</evidence>
<feature type="transmembrane region" description="Helical" evidence="6">
    <location>
        <begin position="52"/>
        <end position="70"/>
    </location>
</feature>
<proteinExistence type="predicted"/>
<keyword evidence="2" id="KW-1003">Cell membrane</keyword>
<evidence type="ECO:0000313" key="9">
    <source>
        <dbReference type="Proteomes" id="UP001056610"/>
    </source>
</evidence>
<dbReference type="PANTHER" id="PTHR34187:SF2">
    <property type="entry name" value="DUF202 DOMAIN-CONTAINING PROTEIN"/>
    <property type="match status" value="1"/>
</dbReference>
<feature type="domain" description="DUF202" evidence="7">
    <location>
        <begin position="12"/>
        <end position="79"/>
    </location>
</feature>
<evidence type="ECO:0000256" key="2">
    <source>
        <dbReference type="ARBA" id="ARBA00022475"/>
    </source>
</evidence>
<comment type="subcellular location">
    <subcellularLocation>
        <location evidence="1">Cell membrane</location>
        <topology evidence="1">Multi-pass membrane protein</topology>
    </subcellularLocation>
</comment>
<evidence type="ECO:0000256" key="3">
    <source>
        <dbReference type="ARBA" id="ARBA00022692"/>
    </source>
</evidence>
<dbReference type="InterPro" id="IPR052053">
    <property type="entry name" value="IM_YidH-like"/>
</dbReference>